<dbReference type="EMBL" id="PZQS01000010">
    <property type="protein sequence ID" value="PVD23685.1"/>
    <property type="molecule type" value="Genomic_DNA"/>
</dbReference>
<gene>
    <name evidence="2" type="ORF">C0Q70_16958</name>
</gene>
<dbReference type="AlphaFoldDB" id="A0A2T7NR82"/>
<protein>
    <submittedName>
        <fullName evidence="2">Uncharacterized protein</fullName>
    </submittedName>
</protein>
<comment type="caution">
    <text evidence="2">The sequence shown here is derived from an EMBL/GenBank/DDBJ whole genome shotgun (WGS) entry which is preliminary data.</text>
</comment>
<evidence type="ECO:0000313" key="3">
    <source>
        <dbReference type="Proteomes" id="UP000245119"/>
    </source>
</evidence>
<accession>A0A2T7NR82</accession>
<keyword evidence="3" id="KW-1185">Reference proteome</keyword>
<evidence type="ECO:0000313" key="2">
    <source>
        <dbReference type="EMBL" id="PVD23685.1"/>
    </source>
</evidence>
<evidence type="ECO:0000256" key="1">
    <source>
        <dbReference type="SAM" id="MobiDB-lite"/>
    </source>
</evidence>
<reference evidence="2 3" key="1">
    <citation type="submission" date="2018-04" db="EMBL/GenBank/DDBJ databases">
        <title>The genome of golden apple snail Pomacea canaliculata provides insight into stress tolerance and invasive adaptation.</title>
        <authorList>
            <person name="Liu C."/>
            <person name="Liu B."/>
            <person name="Ren Y."/>
            <person name="Zhang Y."/>
            <person name="Wang H."/>
            <person name="Li S."/>
            <person name="Jiang F."/>
            <person name="Yin L."/>
            <person name="Zhang G."/>
            <person name="Qian W."/>
            <person name="Fan W."/>
        </authorList>
    </citation>
    <scope>NUCLEOTIDE SEQUENCE [LARGE SCALE GENOMIC DNA]</scope>
    <source>
        <strain evidence="2">SZHN2017</strain>
        <tissue evidence="2">Muscle</tissue>
    </source>
</reference>
<dbReference type="Proteomes" id="UP000245119">
    <property type="component" value="Linkage Group LG10"/>
</dbReference>
<proteinExistence type="predicted"/>
<feature type="compositionally biased region" description="Polar residues" evidence="1">
    <location>
        <begin position="72"/>
        <end position="86"/>
    </location>
</feature>
<organism evidence="2 3">
    <name type="scientific">Pomacea canaliculata</name>
    <name type="common">Golden apple snail</name>
    <dbReference type="NCBI Taxonomy" id="400727"/>
    <lineage>
        <taxon>Eukaryota</taxon>
        <taxon>Metazoa</taxon>
        <taxon>Spiralia</taxon>
        <taxon>Lophotrochozoa</taxon>
        <taxon>Mollusca</taxon>
        <taxon>Gastropoda</taxon>
        <taxon>Caenogastropoda</taxon>
        <taxon>Architaenioglossa</taxon>
        <taxon>Ampullarioidea</taxon>
        <taxon>Ampullariidae</taxon>
        <taxon>Pomacea</taxon>
    </lineage>
</organism>
<feature type="region of interest" description="Disordered" evidence="1">
    <location>
        <begin position="60"/>
        <end position="86"/>
    </location>
</feature>
<sequence length="101" mass="11381">MHDLSMMYGSQEDVTSLVKSTERVSSPCDAQDYDLPIVASEQDIMPIYLCLELTIDGKHSRNTNKYPEERNVTVSVPSSTPKQDTKCVNNKRALSWENTVV</sequence>
<name>A0A2T7NR82_POMCA</name>